<comment type="pathway">
    <text evidence="3">Secondary metabolite biosynthesis; terpenoid biosynthesis.</text>
</comment>
<dbReference type="SUPFAM" id="SSF48264">
    <property type="entry name" value="Cytochrome P450"/>
    <property type="match status" value="1"/>
</dbReference>
<evidence type="ECO:0000256" key="7">
    <source>
        <dbReference type="ARBA" id="ARBA00022723"/>
    </source>
</evidence>
<organism evidence="14 15">
    <name type="scientific">Favolaschia claudopus</name>
    <dbReference type="NCBI Taxonomy" id="2862362"/>
    <lineage>
        <taxon>Eukaryota</taxon>
        <taxon>Fungi</taxon>
        <taxon>Dikarya</taxon>
        <taxon>Basidiomycota</taxon>
        <taxon>Agaricomycotina</taxon>
        <taxon>Agaricomycetes</taxon>
        <taxon>Agaricomycetidae</taxon>
        <taxon>Agaricales</taxon>
        <taxon>Marasmiineae</taxon>
        <taxon>Mycenaceae</taxon>
        <taxon>Favolaschia</taxon>
    </lineage>
</organism>
<dbReference type="PRINTS" id="PR00463">
    <property type="entry name" value="EP450I"/>
</dbReference>
<evidence type="ECO:0000256" key="3">
    <source>
        <dbReference type="ARBA" id="ARBA00004721"/>
    </source>
</evidence>
<evidence type="ECO:0000256" key="13">
    <source>
        <dbReference type="PIRSR" id="PIRSR602401-1"/>
    </source>
</evidence>
<dbReference type="EMBL" id="JAWWNJ010000013">
    <property type="protein sequence ID" value="KAK7042069.1"/>
    <property type="molecule type" value="Genomic_DNA"/>
</dbReference>
<comment type="cofactor">
    <cofactor evidence="1 13">
        <name>heme</name>
        <dbReference type="ChEBI" id="CHEBI:30413"/>
    </cofactor>
</comment>
<keyword evidence="8" id="KW-1133">Transmembrane helix</keyword>
<keyword evidence="6" id="KW-0812">Transmembrane</keyword>
<dbReference type="Pfam" id="PF00067">
    <property type="entry name" value="p450"/>
    <property type="match status" value="1"/>
</dbReference>
<evidence type="ECO:0000256" key="2">
    <source>
        <dbReference type="ARBA" id="ARBA00004370"/>
    </source>
</evidence>
<dbReference type="InterPro" id="IPR036396">
    <property type="entry name" value="Cyt_P450_sf"/>
</dbReference>
<dbReference type="InterPro" id="IPR050121">
    <property type="entry name" value="Cytochrome_P450_monoxygenase"/>
</dbReference>
<dbReference type="GO" id="GO:0004497">
    <property type="term" value="F:monooxygenase activity"/>
    <property type="evidence" value="ECO:0007669"/>
    <property type="project" value="UniProtKB-KW"/>
</dbReference>
<evidence type="ECO:0000256" key="6">
    <source>
        <dbReference type="ARBA" id="ARBA00022692"/>
    </source>
</evidence>
<keyword evidence="12" id="KW-0472">Membrane</keyword>
<dbReference type="PANTHER" id="PTHR24305:SF166">
    <property type="entry name" value="CYTOCHROME P450 12A4, MITOCHONDRIAL-RELATED"/>
    <property type="match status" value="1"/>
</dbReference>
<keyword evidence="15" id="KW-1185">Reference proteome</keyword>
<evidence type="ECO:0000256" key="5">
    <source>
        <dbReference type="ARBA" id="ARBA00022617"/>
    </source>
</evidence>
<dbReference type="GO" id="GO:0016705">
    <property type="term" value="F:oxidoreductase activity, acting on paired donors, with incorporation or reduction of molecular oxygen"/>
    <property type="evidence" value="ECO:0007669"/>
    <property type="project" value="InterPro"/>
</dbReference>
<protein>
    <submittedName>
        <fullName evidence="14">Cytochrome P450</fullName>
    </submittedName>
</protein>
<dbReference type="InterPro" id="IPR001128">
    <property type="entry name" value="Cyt_P450"/>
</dbReference>
<dbReference type="GO" id="GO:0020037">
    <property type="term" value="F:heme binding"/>
    <property type="evidence" value="ECO:0007669"/>
    <property type="project" value="InterPro"/>
</dbReference>
<evidence type="ECO:0000256" key="10">
    <source>
        <dbReference type="ARBA" id="ARBA00023004"/>
    </source>
</evidence>
<evidence type="ECO:0000256" key="1">
    <source>
        <dbReference type="ARBA" id="ARBA00001971"/>
    </source>
</evidence>
<evidence type="ECO:0000256" key="12">
    <source>
        <dbReference type="ARBA" id="ARBA00023136"/>
    </source>
</evidence>
<evidence type="ECO:0000256" key="9">
    <source>
        <dbReference type="ARBA" id="ARBA00023002"/>
    </source>
</evidence>
<dbReference type="PRINTS" id="PR00385">
    <property type="entry name" value="P450"/>
</dbReference>
<evidence type="ECO:0000256" key="4">
    <source>
        <dbReference type="ARBA" id="ARBA00010617"/>
    </source>
</evidence>
<name>A0AAW0CSH1_9AGAR</name>
<sequence>MANKLGAIAGIILLISSYNLYRRRRSIQSIPGPTSPSWTFGHMLQLFLPIEYGDNEFAWLKSFGAVYRIKGCFGQDRLLVSDPAALQYILNNPRIFPHGPGQKIGIDLVFPEKCVMREHGDVHKRLRAALNPSFTGAAVRNYQPIFERVAQNIIEKLEESSASPINVCPILSEATLSTVCEAALGYTFHDLDKDFVVYNERLLALSANQSQSQIIADAIMTRLPTWLLDSAMKLPSAAFEVIQTSKRLAIELGMKIIDEKVELAQQGSVVETDVFDALLDVTDSHSGKRKHALTREEIAAQTGMSLDRQFENNHVDLSIGILLVGGEDTTSNTLAFGLLELAKDPILQEALRAEIQSVGGSSSGFDNMPLLNAFVKETLRVYPVGPIQERISMQDTVIPLSEPLKTTTGRLINEIPIPKGQIMNVAIASYQRLPSRWGGDSHTFRPSRWLDGGVTQGQAVGPYANLLSFLGGPRVCLGWRFAILEMQVFFSELISKCSFALPEGSERITMRLAGSLTPVLPNGEKGVPLCVTRI</sequence>
<comment type="subcellular location">
    <subcellularLocation>
        <location evidence="2">Membrane</location>
    </subcellularLocation>
</comment>
<comment type="caution">
    <text evidence="14">The sequence shown here is derived from an EMBL/GenBank/DDBJ whole genome shotgun (WGS) entry which is preliminary data.</text>
</comment>
<dbReference type="GO" id="GO:0005506">
    <property type="term" value="F:iron ion binding"/>
    <property type="evidence" value="ECO:0007669"/>
    <property type="project" value="InterPro"/>
</dbReference>
<evidence type="ECO:0000313" key="15">
    <source>
        <dbReference type="Proteomes" id="UP001362999"/>
    </source>
</evidence>
<evidence type="ECO:0000313" key="14">
    <source>
        <dbReference type="EMBL" id="KAK7042069.1"/>
    </source>
</evidence>
<dbReference type="GO" id="GO:0016020">
    <property type="term" value="C:membrane"/>
    <property type="evidence" value="ECO:0007669"/>
    <property type="project" value="UniProtKB-SubCell"/>
</dbReference>
<reference evidence="14 15" key="1">
    <citation type="journal article" date="2024" name="J Genomics">
        <title>Draft genome sequencing and assembly of Favolaschia claudopus CIRM-BRFM 2984 isolated from oak limbs.</title>
        <authorList>
            <person name="Navarro D."/>
            <person name="Drula E."/>
            <person name="Chaduli D."/>
            <person name="Cazenave R."/>
            <person name="Ahrendt S."/>
            <person name="Wang J."/>
            <person name="Lipzen A."/>
            <person name="Daum C."/>
            <person name="Barry K."/>
            <person name="Grigoriev I.V."/>
            <person name="Favel A."/>
            <person name="Rosso M.N."/>
            <person name="Martin F."/>
        </authorList>
    </citation>
    <scope>NUCLEOTIDE SEQUENCE [LARGE SCALE GENOMIC DNA]</scope>
    <source>
        <strain evidence="14 15">CIRM-BRFM 2984</strain>
    </source>
</reference>
<evidence type="ECO:0000256" key="8">
    <source>
        <dbReference type="ARBA" id="ARBA00022989"/>
    </source>
</evidence>
<dbReference type="Gene3D" id="1.10.630.10">
    <property type="entry name" value="Cytochrome P450"/>
    <property type="match status" value="1"/>
</dbReference>
<dbReference type="Proteomes" id="UP001362999">
    <property type="component" value="Unassembled WGS sequence"/>
</dbReference>
<dbReference type="InterPro" id="IPR002401">
    <property type="entry name" value="Cyt_P450_E_grp-I"/>
</dbReference>
<comment type="similarity">
    <text evidence="4">Belongs to the cytochrome P450 family.</text>
</comment>
<gene>
    <name evidence="14" type="ORF">R3P38DRAFT_2611112</name>
</gene>
<keyword evidence="10 13" id="KW-0408">Iron</keyword>
<accession>A0AAW0CSH1</accession>
<dbReference type="AlphaFoldDB" id="A0AAW0CSH1"/>
<keyword evidence="5 13" id="KW-0349">Heme</keyword>
<proteinExistence type="inferred from homology"/>
<evidence type="ECO:0000256" key="11">
    <source>
        <dbReference type="ARBA" id="ARBA00023033"/>
    </source>
</evidence>
<keyword evidence="9" id="KW-0560">Oxidoreductase</keyword>
<keyword evidence="11" id="KW-0503">Monooxygenase</keyword>
<keyword evidence="7 13" id="KW-0479">Metal-binding</keyword>
<dbReference type="PANTHER" id="PTHR24305">
    <property type="entry name" value="CYTOCHROME P450"/>
    <property type="match status" value="1"/>
</dbReference>
<feature type="binding site" description="axial binding residue" evidence="13">
    <location>
        <position position="476"/>
    </location>
    <ligand>
        <name>heme</name>
        <dbReference type="ChEBI" id="CHEBI:30413"/>
    </ligand>
    <ligandPart>
        <name>Fe</name>
        <dbReference type="ChEBI" id="CHEBI:18248"/>
    </ligandPart>
</feature>